<feature type="signal peptide" evidence="2">
    <location>
        <begin position="1"/>
        <end position="25"/>
    </location>
</feature>
<evidence type="ECO:0000256" key="1">
    <source>
        <dbReference type="PROSITE-ProRule" id="PRU00221"/>
    </source>
</evidence>
<sequence>MTTHRRRTAALLPAIGMLAALLGVAAVSAPEPASAQAMLRNQTRITNDAIRRQVQNALRPLLVVRNTIGPVLAMETSADGRRAAFAFADGVRVWDLENGLQIGVVPATGLRALAIAGGTRTLATADATGTVTLWDAGTGTALRRLTGAGAVDTLTLSADGSLVAAAGADGRVRLWNTADGRSLPTPAGAGAVAALAFSPSGARLAAGGADGTVRLIDTANGAVAGTLSTDGAALTRLAFADEATLAGGGADGRVRVWRGGRASPERTMRAGDGPVRTLAVRPDGTVAAGSAGQPVTVWDARGARLSSAGAADFAGFPAVGERLLTAGADGRGRLWDARSGAAVGQMIMTRGGWSVVDGAGRYDGSDGGVADIARQADQELYEMPSFAEPYYEPGLLAKLLRAPNQMLTANAPPVEAGIAPPPVVELAAPSGGAVGPAQVTVTATDRGGGLETVILYLNGKAVGPARLTASRDETRGGQPVRVLTYTVDLVAGTNRLRAMALGGNRIESLPAEATVPVSAPPGAPPPTLHLVVVGINQYANPALALNYAVADARGLTGWGKAGAKPIFGAVKLYELYDRQATRPNIQRLFAQLESTRPEDVVMVYYAGHGETANDTWHMLPTEFGRGVPFELAASDGRSVTAFRDALVKSVTADGIPASELRDQILRIGAQRVLVLIDACKSGALNRAFDGFADRKHLQTLSQQSGIHILAATAKEQLAVEIEQLGHGAFTYAVLQALQGAADRSPADGVVTARELLDNAVAQVPIFAFRYANSEQFPTVFSRGADFAVGPATKKPVKAKK</sequence>
<keyword evidence="1" id="KW-0853">WD repeat</keyword>
<keyword evidence="5" id="KW-1185">Reference proteome</keyword>
<reference evidence="4 5" key="1">
    <citation type="submission" date="2020-05" db="EMBL/GenBank/DDBJ databases">
        <title>Azospirillum oleiclasticum sp. nov, a nitrogen-fixing and heavy crude oil-emulsifying bacterium isolated from the crude oil of Yumen Oilfield.</title>
        <authorList>
            <person name="Wu D."/>
            <person name="Cai M."/>
            <person name="Zhang X."/>
        </authorList>
    </citation>
    <scope>NUCLEOTIDE SEQUENCE [LARGE SCALE GENOMIC DNA]</scope>
    <source>
        <strain evidence="4 5">ROY-1-1-2</strain>
    </source>
</reference>
<dbReference type="Gene3D" id="2.130.10.10">
    <property type="entry name" value="YVTN repeat-like/Quinoprotein amine dehydrogenase"/>
    <property type="match status" value="2"/>
</dbReference>
<evidence type="ECO:0000313" key="5">
    <source>
        <dbReference type="Proteomes" id="UP000584642"/>
    </source>
</evidence>
<evidence type="ECO:0000259" key="3">
    <source>
        <dbReference type="Pfam" id="PF00656"/>
    </source>
</evidence>
<dbReference type="InterPro" id="IPR013783">
    <property type="entry name" value="Ig-like_fold"/>
</dbReference>
<dbReference type="Proteomes" id="UP000584642">
    <property type="component" value="Unassembled WGS sequence"/>
</dbReference>
<keyword evidence="2" id="KW-0732">Signal</keyword>
<dbReference type="InterPro" id="IPR015943">
    <property type="entry name" value="WD40/YVTN_repeat-like_dom_sf"/>
</dbReference>
<gene>
    <name evidence="4" type="ORF">HND93_00715</name>
</gene>
<dbReference type="InterPro" id="IPR011600">
    <property type="entry name" value="Pept_C14_caspase"/>
</dbReference>
<organism evidence="4 5">
    <name type="scientific">Azospirillum oleiclasticum</name>
    <dbReference type="NCBI Taxonomy" id="2735135"/>
    <lineage>
        <taxon>Bacteria</taxon>
        <taxon>Pseudomonadati</taxon>
        <taxon>Pseudomonadota</taxon>
        <taxon>Alphaproteobacteria</taxon>
        <taxon>Rhodospirillales</taxon>
        <taxon>Azospirillaceae</taxon>
        <taxon>Azospirillum</taxon>
    </lineage>
</organism>
<dbReference type="PANTHER" id="PTHR19879:SF9">
    <property type="entry name" value="TRANSCRIPTION INITIATION FACTOR TFIID SUBUNIT 5"/>
    <property type="match status" value="1"/>
</dbReference>
<feature type="domain" description="Peptidase C14 caspase" evidence="3">
    <location>
        <begin position="531"/>
        <end position="780"/>
    </location>
</feature>
<dbReference type="RefSeq" id="WP_180279979.1">
    <property type="nucleotide sequence ID" value="NZ_JABFDB010000001.1"/>
</dbReference>
<feature type="chain" id="PRO_5047151262" description="Peptidase C14 caspase domain-containing protein" evidence="2">
    <location>
        <begin position="26"/>
        <end position="800"/>
    </location>
</feature>
<dbReference type="SMART" id="SM00320">
    <property type="entry name" value="WD40"/>
    <property type="match status" value="6"/>
</dbReference>
<dbReference type="InterPro" id="IPR001680">
    <property type="entry name" value="WD40_rpt"/>
</dbReference>
<protein>
    <recommendedName>
        <fullName evidence="3">Peptidase C14 caspase domain-containing protein</fullName>
    </recommendedName>
</protein>
<dbReference type="PANTHER" id="PTHR19879">
    <property type="entry name" value="TRANSCRIPTION INITIATION FACTOR TFIID"/>
    <property type="match status" value="1"/>
</dbReference>
<name>A0ABX2T4L2_9PROT</name>
<evidence type="ECO:0000256" key="2">
    <source>
        <dbReference type="SAM" id="SignalP"/>
    </source>
</evidence>
<accession>A0ABX2T4L2</accession>
<dbReference type="SUPFAM" id="SSF52129">
    <property type="entry name" value="Caspase-like"/>
    <property type="match status" value="1"/>
</dbReference>
<dbReference type="Pfam" id="PF00656">
    <property type="entry name" value="Peptidase_C14"/>
    <property type="match status" value="1"/>
</dbReference>
<feature type="repeat" description="WD" evidence="1">
    <location>
        <begin position="185"/>
        <end position="226"/>
    </location>
</feature>
<dbReference type="InterPro" id="IPR029030">
    <property type="entry name" value="Caspase-like_dom_sf"/>
</dbReference>
<dbReference type="EMBL" id="JABFDB010000001">
    <property type="protein sequence ID" value="NYZ18216.1"/>
    <property type="molecule type" value="Genomic_DNA"/>
</dbReference>
<evidence type="ECO:0000313" key="4">
    <source>
        <dbReference type="EMBL" id="NYZ18216.1"/>
    </source>
</evidence>
<feature type="repeat" description="WD" evidence="1">
    <location>
        <begin position="151"/>
        <end position="185"/>
    </location>
</feature>
<dbReference type="Gene3D" id="3.40.50.1460">
    <property type="match status" value="1"/>
</dbReference>
<dbReference type="InterPro" id="IPR011047">
    <property type="entry name" value="Quinoprotein_ADH-like_sf"/>
</dbReference>
<dbReference type="Gene3D" id="2.60.40.10">
    <property type="entry name" value="Immunoglobulins"/>
    <property type="match status" value="1"/>
</dbReference>
<comment type="caution">
    <text evidence="4">The sequence shown here is derived from an EMBL/GenBank/DDBJ whole genome shotgun (WGS) entry which is preliminary data.</text>
</comment>
<proteinExistence type="predicted"/>
<dbReference type="PROSITE" id="PS50082">
    <property type="entry name" value="WD_REPEATS_2"/>
    <property type="match status" value="2"/>
</dbReference>
<dbReference type="Pfam" id="PF00400">
    <property type="entry name" value="WD40"/>
    <property type="match status" value="2"/>
</dbReference>
<dbReference type="SUPFAM" id="SSF50998">
    <property type="entry name" value="Quinoprotein alcohol dehydrogenase-like"/>
    <property type="match status" value="1"/>
</dbReference>